<evidence type="ECO:0000256" key="2">
    <source>
        <dbReference type="SAM" id="MobiDB-lite"/>
    </source>
</evidence>
<dbReference type="CDD" id="cd18808">
    <property type="entry name" value="SF1_C_Upf1"/>
    <property type="match status" value="1"/>
</dbReference>
<dbReference type="SUPFAM" id="SSF52540">
    <property type="entry name" value="P-loop containing nucleoside triphosphate hydrolases"/>
    <property type="match status" value="1"/>
</dbReference>
<dbReference type="GO" id="GO:0004672">
    <property type="term" value="F:protein kinase activity"/>
    <property type="evidence" value="ECO:0007669"/>
    <property type="project" value="InterPro"/>
</dbReference>
<evidence type="ECO:0000259" key="3">
    <source>
        <dbReference type="PROSITE" id="PS50011"/>
    </source>
</evidence>
<dbReference type="HOGENOM" id="CLU_232418_0_0_6"/>
<dbReference type="Gene3D" id="1.10.510.10">
    <property type="entry name" value="Transferase(Phosphotransferase) domain 1"/>
    <property type="match status" value="1"/>
</dbReference>
<dbReference type="InterPro" id="IPR047187">
    <property type="entry name" value="SF1_C_Upf1"/>
</dbReference>
<gene>
    <name evidence="4" type="ORF">OOA_05746</name>
</gene>
<dbReference type="InterPro" id="IPR025103">
    <property type="entry name" value="DUF4011"/>
</dbReference>
<feature type="coiled-coil region" evidence="1">
    <location>
        <begin position="1548"/>
        <end position="1575"/>
    </location>
</feature>
<dbReference type="SUPFAM" id="SSF56112">
    <property type="entry name" value="Protein kinase-like (PK-like)"/>
    <property type="match status" value="1"/>
</dbReference>
<dbReference type="Pfam" id="PF13195">
    <property type="entry name" value="DUF4011"/>
    <property type="match status" value="1"/>
</dbReference>
<dbReference type="InterPro" id="IPR000719">
    <property type="entry name" value="Prot_kinase_dom"/>
</dbReference>
<dbReference type="PANTHER" id="PTHR10887">
    <property type="entry name" value="DNA2/NAM7 HELICASE FAMILY"/>
    <property type="match status" value="1"/>
</dbReference>
<feature type="compositionally biased region" description="Acidic residues" evidence="2">
    <location>
        <begin position="1683"/>
        <end position="1698"/>
    </location>
</feature>
<accession>K8X3D1</accession>
<dbReference type="GO" id="GO:0004386">
    <property type="term" value="F:helicase activity"/>
    <property type="evidence" value="ECO:0007669"/>
    <property type="project" value="InterPro"/>
</dbReference>
<dbReference type="RefSeq" id="WP_008911181.1">
    <property type="nucleotide sequence ID" value="NZ_KB233222.1"/>
</dbReference>
<keyword evidence="5" id="KW-1185">Reference proteome</keyword>
<dbReference type="PROSITE" id="PS50011">
    <property type="entry name" value="PROTEIN_KINASE_DOM"/>
    <property type="match status" value="1"/>
</dbReference>
<dbReference type="Proteomes" id="UP000009336">
    <property type="component" value="Unassembled WGS sequence"/>
</dbReference>
<evidence type="ECO:0000313" key="4">
    <source>
        <dbReference type="EMBL" id="EKT62955.1"/>
    </source>
</evidence>
<dbReference type="eggNOG" id="COG1112">
    <property type="taxonomic scope" value="Bacteria"/>
</dbReference>
<feature type="region of interest" description="Disordered" evidence="2">
    <location>
        <begin position="1668"/>
        <end position="1698"/>
    </location>
</feature>
<evidence type="ECO:0000256" key="1">
    <source>
        <dbReference type="SAM" id="Coils"/>
    </source>
</evidence>
<proteinExistence type="predicted"/>
<feature type="domain" description="Protein kinase" evidence="3">
    <location>
        <begin position="112"/>
        <end position="365"/>
    </location>
</feature>
<dbReference type="InterPro" id="IPR049468">
    <property type="entry name" value="Restrct_endonuc-II-like_dom"/>
</dbReference>
<dbReference type="Pfam" id="PF13087">
    <property type="entry name" value="AAA_12"/>
    <property type="match status" value="1"/>
</dbReference>
<dbReference type="InterPro" id="IPR041677">
    <property type="entry name" value="DNA2/NAM7_AAA_11"/>
</dbReference>
<sequence length="2085" mass="239213">MTMIRFCPHCHTERPLMEIFCAGQINNQPCGWDLTLESIHDEGWKPPLQDAVIPDNLNRSDSPSTVDNIPTSHIYALQCANGHPMEVGELICFQCGADAADNDQIATNNDNTQTHQTIGDWHLEQRINAIDSTRERYAVTNSQSMQPGILTLYRKGEEPDPAIYQVLKLISVDHVPVFYDAGRWENRAWHVTEKLVGGSLSQFIAQGDFWRSDEIPKLVKEIGKAIAAFTEHGLRHRDLRPSNLLIRSRDPLDIVVIEYGSASLSEFDLDIVSPLDISRYTAPETLAGGVSVASDWWSLGIILLEQLTRGQCFDHIHDNAFLIQVMTNGIEIPSDLDPRTQLLLRGLLNRDRFLRWQWPQVSAWLQGRPVQAEEAITDIKQSQLHKIQFAGYAFSQPEAFAMVAAEKEHWDDAIEILTRGEITSWLTKFDHLGGVLNPLQQLANNIDIDAGLKLLLALRILNPNMPFIYQGEIITPAWLLENPTLGYQLISEPLTDKIQAIDEQHWLVQLYHRQCRIRQRAEQQQIPLNEESLRLYLLITSISQLTARWDIFHRQFPDAHNDSLRILIGKQKLQEDDYILLLSADIDQFISLDSLANEAITLAKRYNIISFDANIAKQQLTLSRSELFERLNDRLSGFKRLDIPEIDQWVDTFLLTKRLPLQHILVMLAIPDEQWHVPKSQKYVLEVLRFFAQKLISVTQRGNLVRMRLTPNSGRVDLMECVSSTQNADKLLEHLINRKNRPISIDNDLLLQRKGVTSRLWTLQSNTQLYQRDTGINGMYLGFPFLLLNTQPNQIKPRIAPLFLWPISMVSTELQRGPVQLTFDNDRAVVRLNPALANFVGIPAVSEWQKVLDKLLSQAGLSVEEVMATLANILPVKEHTLLPLPSITDEIEENSAQIACSAVLFHTSFIGQAISSDLRLIASQTISHTALATMLNIYKPDSRINSPLQAIDQYFISLQDPSQESVIQASRHETGLLIEGPPGTGKSQTIVNLIADTIGRQKTALVICQKPAALEVVYKRLVANGLTDRVLMINQNQKPREIIYAVREQIEQLWARIVTELHDDDWRNHRQQAGERLSQHENSLDNYYRAMYNIDEHLKLSYRDVLSGLLAVENSHYFSLEMDKMQSYLAAHNKDSIEQLIDDIQIEAPHWLSLNYENSPLNDLAQFTANDPEYALFNQYFPQFRTAEKQRSQVYDVAENQINITQLTNHRQTFKESIRQLSRLTNAQWLDISRWLSLFLTQQGKQIIGSVIIKQLTQINERLLMIDSTGSDPIYFQLISALGNQALVELSRSVTEKMHGTLLRFFNPFYYSRKNKLANFIAASGMGADTVNLTSLSHTINVEQQWRLLYQELEPIYQQLTIDVSEQLHQQSWQQTLSPLIEQLNHVESVANVLADYPQPEHFLDAIINQQQIGFTQQCVEVEAAIKKAESVEQSINILNSLKPALNEVCFARFKNTIESGILLIQEVEQLQIALPKLIQFQTFRQQTAHFTETHWQILALLRPKMAEDKQQNWLDVLANTVKYYFLMLAKNQIEARSAILGMDNAQMVHHTEQLSEVQNQLQHYNRQALTLNIDALTLGNRRDWEEITRLAGPRARRLREFISEGCELGLMQLRPVWLMTPDVASQVLPLKAGMFDSVIYDEASQMPIEFALPTLFRGKQAIVSGDEKQMPPSKFFSGKLTEEEDNDDDFDEQQEQADEQWNYRQISDCPDLLHLARTVLPVHSLDIHYRSVYRELINFSNYAFYENRLNIPAQHSLKTVNDVKPIRLINVNGVYVNQSNEDEAIAVIEHLTQLWQKPFNERPSIGVVTFNQKQAQLINQHIRAKALVDEQFHQAYTEENQRQTNDEDMSFFVKNVENVQGDERDVILFSTTFGRNLQGTFRRNFGVLGQTGGERRLNVAITRARQQVVVMTSMPIDEISDLLTTYRKPDIPRDYLQGYLAYAKNLNNPLMQQDNHKLLKRMCHTLVGQEQIESQQDAFVESVINFIRSQGWKIAPTEQAGVFYFDCLIESNANGQFLLGIECDMPQHPLLQRARARELWRNSILRRIVAHRHRVSLKQWYYERETAQQNLLDAIHHASLINVN</sequence>
<dbReference type="InterPro" id="IPR011009">
    <property type="entry name" value="Kinase-like_dom_sf"/>
</dbReference>
<evidence type="ECO:0000313" key="5">
    <source>
        <dbReference type="Proteomes" id="UP000009336"/>
    </source>
</evidence>
<dbReference type="GO" id="GO:0005524">
    <property type="term" value="F:ATP binding"/>
    <property type="evidence" value="ECO:0007669"/>
    <property type="project" value="InterPro"/>
</dbReference>
<comment type="caution">
    <text evidence="4">The sequence shown here is derived from an EMBL/GenBank/DDBJ whole genome shotgun (WGS) entry which is preliminary data.</text>
</comment>
<dbReference type="InterPro" id="IPR041679">
    <property type="entry name" value="DNA2/NAM7-like_C"/>
</dbReference>
<dbReference type="STRING" id="1141662.OOA_05746"/>
<dbReference type="EMBL" id="AKKL01000016">
    <property type="protein sequence ID" value="EKT62955.1"/>
    <property type="molecule type" value="Genomic_DNA"/>
</dbReference>
<dbReference type="eggNOG" id="COG0515">
    <property type="taxonomic scope" value="Bacteria"/>
</dbReference>
<dbReference type="InterPro" id="IPR045055">
    <property type="entry name" value="DNA2/NAM7-like"/>
</dbReference>
<dbReference type="Pfam" id="PF18741">
    <property type="entry name" value="MTES_1575"/>
    <property type="match status" value="1"/>
</dbReference>
<protein>
    <recommendedName>
        <fullName evidence="3">Protein kinase domain-containing protein</fullName>
    </recommendedName>
</protein>
<organism evidence="4 5">
    <name type="scientific">Providencia burhodogranariea DSM 19968</name>
    <dbReference type="NCBI Taxonomy" id="1141662"/>
    <lineage>
        <taxon>Bacteria</taxon>
        <taxon>Pseudomonadati</taxon>
        <taxon>Pseudomonadota</taxon>
        <taxon>Gammaproteobacteria</taxon>
        <taxon>Enterobacterales</taxon>
        <taxon>Morganellaceae</taxon>
        <taxon>Providencia</taxon>
    </lineage>
</organism>
<name>K8X3D1_9GAMM</name>
<dbReference type="OrthoDB" id="9757917at2"/>
<dbReference type="PROSITE" id="PS00109">
    <property type="entry name" value="PROTEIN_KINASE_TYR"/>
    <property type="match status" value="1"/>
</dbReference>
<reference evidence="4 5" key="1">
    <citation type="journal article" date="2012" name="BMC Genomics">
        <title>Comparative genomics of bacteria in the genus Providencia isolated from wild Drosophila melanogaster.</title>
        <authorList>
            <person name="Galac M.R."/>
            <person name="Lazzaro B.P."/>
        </authorList>
    </citation>
    <scope>NUCLEOTIDE SEQUENCE [LARGE SCALE GENOMIC DNA]</scope>
    <source>
        <strain evidence="4 5">DSM 19968</strain>
    </source>
</reference>
<dbReference type="Pfam" id="PF00069">
    <property type="entry name" value="Pkinase"/>
    <property type="match status" value="1"/>
</dbReference>
<dbReference type="Gene3D" id="3.40.50.300">
    <property type="entry name" value="P-loop containing nucleotide triphosphate hydrolases"/>
    <property type="match status" value="3"/>
</dbReference>
<keyword evidence="1" id="KW-0175">Coiled coil</keyword>
<dbReference type="InterPro" id="IPR008266">
    <property type="entry name" value="Tyr_kinase_AS"/>
</dbReference>
<dbReference type="InterPro" id="IPR027417">
    <property type="entry name" value="P-loop_NTPase"/>
</dbReference>
<dbReference type="SMART" id="SM00220">
    <property type="entry name" value="S_TKc"/>
    <property type="match status" value="1"/>
</dbReference>
<dbReference type="Pfam" id="PF13086">
    <property type="entry name" value="AAA_11"/>
    <property type="match status" value="1"/>
</dbReference>
<dbReference type="PATRIC" id="fig|1141662.3.peg.1167"/>